<protein>
    <submittedName>
        <fullName evidence="1">Uncharacterized protein</fullName>
    </submittedName>
</protein>
<accession>A0A6N7IYE1</accession>
<sequence>MLTNGFVKKTQKTPPAVIEQARKYKLDYERRFGQ</sequence>
<gene>
    <name evidence="1" type="ORF">FRC54_05175</name>
</gene>
<organism evidence="1 2">
    <name type="scientific">Candidatus Weimeria bifida</name>
    <dbReference type="NCBI Taxonomy" id="2599074"/>
    <lineage>
        <taxon>Bacteria</taxon>
        <taxon>Bacillati</taxon>
        <taxon>Bacillota</taxon>
        <taxon>Clostridia</taxon>
        <taxon>Lachnospirales</taxon>
        <taxon>Lachnospiraceae</taxon>
        <taxon>Candidatus Weimeria</taxon>
    </lineage>
</organism>
<dbReference type="AlphaFoldDB" id="A0A6N7IYE1"/>
<dbReference type="EMBL" id="VOGC01000004">
    <property type="protein sequence ID" value="MQN01321.1"/>
    <property type="molecule type" value="Genomic_DNA"/>
</dbReference>
<reference evidence="1" key="1">
    <citation type="journal article" date="2020" name="Appl. Environ. Microbiol.">
        <title>Medium-Chain Fatty Acid Synthesis by 'Candidatus Weimeria bifida' gen. nov., sp. nov., and 'Candidatus Pseudoramibacter fermentans' sp. nov.</title>
        <authorList>
            <person name="Scarborough M.J."/>
            <person name="Myers K.S."/>
            <person name="Donohue T.J."/>
            <person name="Noguera D.R."/>
        </authorList>
    </citation>
    <scope>NUCLEOTIDE SEQUENCE</scope>
    <source>
        <strain evidence="1">LCO1.1</strain>
    </source>
</reference>
<evidence type="ECO:0000313" key="2">
    <source>
        <dbReference type="Proteomes" id="UP000460257"/>
    </source>
</evidence>
<proteinExistence type="predicted"/>
<evidence type="ECO:0000313" key="1">
    <source>
        <dbReference type="EMBL" id="MQN01321.1"/>
    </source>
</evidence>
<keyword evidence="2" id="KW-1185">Reference proteome</keyword>
<name>A0A6N7IYE1_9FIRM</name>
<comment type="caution">
    <text evidence="1">The sequence shown here is derived from an EMBL/GenBank/DDBJ whole genome shotgun (WGS) entry which is preliminary data.</text>
</comment>
<dbReference type="Proteomes" id="UP000460257">
    <property type="component" value="Unassembled WGS sequence"/>
</dbReference>